<evidence type="ECO:0000313" key="1">
    <source>
        <dbReference type="EMBL" id="OLP58842.1"/>
    </source>
</evidence>
<protein>
    <submittedName>
        <fullName evidence="1">Uncharacterized protein</fullName>
    </submittedName>
</protein>
<proteinExistence type="predicted"/>
<dbReference type="EMBL" id="MKIP01000055">
    <property type="protein sequence ID" value="OLP58842.1"/>
    <property type="molecule type" value="Genomic_DNA"/>
</dbReference>
<sequence length="94" mass="10974">MIAILRRWILQRRAVRRRWQEDARRLAAGDPVNAYYEAQRRAARSRMQGDVGEHWHWAKVASEIARIEPRAAMDFEVVKAIADQECGEIRSRSG</sequence>
<keyword evidence="2" id="KW-1185">Reference proteome</keyword>
<dbReference type="AlphaFoldDB" id="A0A1Q9AU21"/>
<name>A0A1Q9AU21_9HYPH</name>
<dbReference type="OrthoDB" id="8266289at2"/>
<organism evidence="1 2">
    <name type="scientific">Xaviernesmea oryzae</name>
    <dbReference type="NCBI Taxonomy" id="464029"/>
    <lineage>
        <taxon>Bacteria</taxon>
        <taxon>Pseudomonadati</taxon>
        <taxon>Pseudomonadota</taxon>
        <taxon>Alphaproteobacteria</taxon>
        <taxon>Hyphomicrobiales</taxon>
        <taxon>Rhizobiaceae</taxon>
        <taxon>Rhizobium/Agrobacterium group</taxon>
        <taxon>Xaviernesmea</taxon>
    </lineage>
</organism>
<dbReference type="Proteomes" id="UP000186364">
    <property type="component" value="Unassembled WGS sequence"/>
</dbReference>
<reference evidence="1 2" key="1">
    <citation type="submission" date="2016-09" db="EMBL/GenBank/DDBJ databases">
        <title>Rhizobium sp. nov., a novel species isolated from the rice rhizosphere.</title>
        <authorList>
            <person name="Zhao J."/>
            <person name="Zhang X."/>
        </authorList>
    </citation>
    <scope>NUCLEOTIDE SEQUENCE [LARGE SCALE GENOMIC DNA]</scope>
    <source>
        <strain evidence="1 2">1.7048</strain>
    </source>
</reference>
<comment type="caution">
    <text evidence="1">The sequence shown here is derived from an EMBL/GenBank/DDBJ whole genome shotgun (WGS) entry which is preliminary data.</text>
</comment>
<accession>A0A1Q9AU21</accession>
<dbReference type="RefSeq" id="WP_075628818.1">
    <property type="nucleotide sequence ID" value="NZ_FOAM01000019.1"/>
</dbReference>
<gene>
    <name evidence="1" type="ORF">BJF93_09135</name>
</gene>
<evidence type="ECO:0000313" key="2">
    <source>
        <dbReference type="Proteomes" id="UP000186364"/>
    </source>
</evidence>